<dbReference type="RefSeq" id="WP_047791189.1">
    <property type="nucleotide sequence ID" value="NZ_CP011856.1"/>
</dbReference>
<reference evidence="2 3" key="1">
    <citation type="journal article" date="2015" name="Genome Biol. Evol.">
        <title>Found and Lost: The Fates of Horizontally Acquired Genes in Arthropod-Symbiotic Spiroplasma.</title>
        <authorList>
            <person name="Lo W.S."/>
            <person name="Gasparich G.E."/>
            <person name="Kuo C.H."/>
        </authorList>
    </citation>
    <scope>NUCLEOTIDE SEQUENCE [LARGE SCALE GENOMIC DNA]</scope>
    <source>
        <strain evidence="3">TDA-040725-5</strain>
    </source>
</reference>
<keyword evidence="1" id="KW-1133">Transmembrane helix</keyword>
<dbReference type="EMBL" id="CP011856">
    <property type="protein sequence ID" value="AKM53932.1"/>
    <property type="molecule type" value="Genomic_DNA"/>
</dbReference>
<feature type="transmembrane region" description="Helical" evidence="1">
    <location>
        <begin position="26"/>
        <end position="48"/>
    </location>
</feature>
<dbReference type="Proteomes" id="UP000035661">
    <property type="component" value="Chromosome"/>
</dbReference>
<evidence type="ECO:0000313" key="2">
    <source>
        <dbReference type="EMBL" id="AKM53932.1"/>
    </source>
</evidence>
<protein>
    <submittedName>
        <fullName evidence="2">Uncharacterized protein</fullName>
    </submittedName>
</protein>
<proteinExistence type="predicted"/>
<reference evidence="3" key="2">
    <citation type="submission" date="2015-06" db="EMBL/GenBank/DDBJ databases">
        <title>Complete genome sequence of Spiroplasma eriocheiris TDA-040725-5 (DSM 21848).</title>
        <authorList>
            <person name="Lo W.-S."/>
            <person name="Kuo C.-H."/>
        </authorList>
    </citation>
    <scope>NUCLEOTIDE SEQUENCE [LARGE SCALE GENOMIC DNA]</scope>
    <source>
        <strain evidence="3">TDA-040725-5</strain>
    </source>
</reference>
<gene>
    <name evidence="2" type="ORF">SERIO_v1c03500</name>
</gene>
<dbReference type="AlphaFoldDB" id="A0A0H3XM42"/>
<dbReference type="KEGG" id="seri:SERIO_v1c03500"/>
<evidence type="ECO:0000256" key="1">
    <source>
        <dbReference type="SAM" id="Phobius"/>
    </source>
</evidence>
<keyword evidence="1" id="KW-0472">Membrane</keyword>
<evidence type="ECO:0000313" key="3">
    <source>
        <dbReference type="Proteomes" id="UP000035661"/>
    </source>
</evidence>
<keyword evidence="3" id="KW-1185">Reference proteome</keyword>
<organism evidence="2 3">
    <name type="scientific">Spiroplasma eriocheiris</name>
    <dbReference type="NCBI Taxonomy" id="315358"/>
    <lineage>
        <taxon>Bacteria</taxon>
        <taxon>Bacillati</taxon>
        <taxon>Mycoplasmatota</taxon>
        <taxon>Mollicutes</taxon>
        <taxon>Entomoplasmatales</taxon>
        <taxon>Spiroplasmataceae</taxon>
        <taxon>Spiroplasma</taxon>
    </lineage>
</organism>
<dbReference type="STRING" id="315358.SERIO_v1c03500"/>
<keyword evidence="1" id="KW-0812">Transmembrane</keyword>
<sequence length="692" mass="79666">MAKKPGSWKALNKITKTVSVASRKKSVIAAFCATLYIGALIPGAYFGVQFLQNILSYNGIKTNGKLPDINEGDYFQVDFTNTPLRDNFKGQKTFEEYNVPANPTTGVVERINVRATSLRLEYAYNYIFNQAPKTYISRNFLYKNIYKDPNKIAIFKIYTDAYAQHELSLKDVQRNNLNLVNNILYLKIKYNGEIQKNLIIMPTVFIGIEGFLSNFIQFKMAESMKKDEDKPIVWTNQKNILGKQANGLVVKGETNGLKLDDEVYDQYQKYFDNLYLENKGDNKEFVGDYNPYSNFVISSVSEQDRLDPSLPLPVIDDYQYLFDMNAIINDSNHHFKTTNLAVSNSSPTLGKDIKINTKYVPQLFVFLKNVLATTKNPNLVLPKDIVPDDWKPLYDLLTPKTLDINKPEEFYFMFLPEGETIQNILENNINSQIRELLNGEIQFADLVDKMKTDILTNPADPKYQWLFKWNILPFQTYANSETSDYLNVKKRTIQEAKDLEINLPFINSSEFITIDHPQLHHILNLKGTVSSPGMLDFTNLAQRNYLFSNYWNTTGVYGTASNQNNVIKIDPRLVSDPHQLQSLILKEFTNNTWKFAEDINNYTAGVYNVLNGYTKAQYESSLSNDYTIEYNVLNQYHIKNNFNAWATDLVSGDSAKYYQNTAFDLILKLKNPSGVEKQFQQIVFRFNLDYVV</sequence>
<name>A0A0H3XM42_9MOLU</name>
<dbReference type="PATRIC" id="fig|743698.3.peg.351"/>
<accession>A0A0H3XM42</accession>